<dbReference type="InterPro" id="IPR002059">
    <property type="entry name" value="CSP_DNA-bd"/>
</dbReference>
<dbReference type="PRINTS" id="PR00050">
    <property type="entry name" value="COLDSHOCK"/>
</dbReference>
<dbReference type="GO" id="GO:0005829">
    <property type="term" value="C:cytosol"/>
    <property type="evidence" value="ECO:0007669"/>
    <property type="project" value="UniProtKB-ARBA"/>
</dbReference>
<keyword evidence="3" id="KW-0238">DNA-binding</keyword>
<dbReference type="RefSeq" id="WP_109358202.1">
    <property type="nucleotide sequence ID" value="NZ_QFRJ01000001.1"/>
</dbReference>
<comment type="caution">
    <text evidence="3">The sequence shown here is derived from an EMBL/GenBank/DDBJ whole genome shotgun (WGS) entry which is preliminary data.</text>
</comment>
<dbReference type="SUPFAM" id="SSF50249">
    <property type="entry name" value="Nucleic acid-binding proteins"/>
    <property type="match status" value="1"/>
</dbReference>
<feature type="compositionally biased region" description="Basic residues" evidence="1">
    <location>
        <begin position="13"/>
        <end position="25"/>
    </location>
</feature>
<dbReference type="GO" id="GO:0003677">
    <property type="term" value="F:DNA binding"/>
    <property type="evidence" value="ECO:0007669"/>
    <property type="project" value="UniProtKB-KW"/>
</dbReference>
<evidence type="ECO:0000259" key="2">
    <source>
        <dbReference type="PROSITE" id="PS51857"/>
    </source>
</evidence>
<dbReference type="OrthoDB" id="1493235at2"/>
<keyword evidence="4" id="KW-1185">Reference proteome</keyword>
<reference evidence="3 4" key="1">
    <citation type="submission" date="2018-05" db="EMBL/GenBank/DDBJ databases">
        <title>Brumimicrobium oceani sp. nov., isolated from coastal sediment.</title>
        <authorList>
            <person name="Kou Y."/>
        </authorList>
    </citation>
    <scope>NUCLEOTIDE SEQUENCE [LARGE SCALE GENOMIC DNA]</scope>
    <source>
        <strain evidence="3 4">C305</strain>
    </source>
</reference>
<protein>
    <submittedName>
        <fullName evidence="3">DNA-binding protein</fullName>
    </submittedName>
</protein>
<dbReference type="PROSITE" id="PS51857">
    <property type="entry name" value="CSD_2"/>
    <property type="match status" value="1"/>
</dbReference>
<organism evidence="3 4">
    <name type="scientific">Brumimicrobium oceani</name>
    <dbReference type="NCBI Taxonomy" id="2100725"/>
    <lineage>
        <taxon>Bacteria</taxon>
        <taxon>Pseudomonadati</taxon>
        <taxon>Bacteroidota</taxon>
        <taxon>Flavobacteriia</taxon>
        <taxon>Flavobacteriales</taxon>
        <taxon>Crocinitomicaceae</taxon>
        <taxon>Brumimicrobium</taxon>
    </lineage>
</organism>
<evidence type="ECO:0000313" key="4">
    <source>
        <dbReference type="Proteomes" id="UP000245370"/>
    </source>
</evidence>
<dbReference type="EMBL" id="QFRJ01000001">
    <property type="protein sequence ID" value="PWH87122.1"/>
    <property type="molecule type" value="Genomic_DNA"/>
</dbReference>
<sequence>MGRSQESFSKREKEKKKAKKKKEKMAKRESRNEDNNQGGSLDDMIAYVDAYGNLTDTPPEEQEKVVEEIEAEDIVIGVPKKEDTGEPDVNVGTVAFYDSSKGFGFINDNNSGEKYFFHINNVTFDIKENDKVTYDIVRGRKGMDAVNVALA</sequence>
<accession>A0A2U2XH44</accession>
<dbReference type="Gene3D" id="2.40.50.140">
    <property type="entry name" value="Nucleic acid-binding proteins"/>
    <property type="match status" value="1"/>
</dbReference>
<dbReference type="Proteomes" id="UP000245370">
    <property type="component" value="Unassembled WGS sequence"/>
</dbReference>
<gene>
    <name evidence="3" type="ORF">DIT68_02340</name>
</gene>
<dbReference type="CDD" id="cd04458">
    <property type="entry name" value="CSP_CDS"/>
    <property type="match status" value="1"/>
</dbReference>
<dbReference type="Pfam" id="PF00313">
    <property type="entry name" value="CSD"/>
    <property type="match status" value="1"/>
</dbReference>
<name>A0A2U2XH44_9FLAO</name>
<evidence type="ECO:0000313" key="3">
    <source>
        <dbReference type="EMBL" id="PWH87122.1"/>
    </source>
</evidence>
<dbReference type="InterPro" id="IPR012340">
    <property type="entry name" value="NA-bd_OB-fold"/>
</dbReference>
<dbReference type="AlphaFoldDB" id="A0A2U2XH44"/>
<dbReference type="SMART" id="SM00357">
    <property type="entry name" value="CSP"/>
    <property type="match status" value="1"/>
</dbReference>
<evidence type="ECO:0000256" key="1">
    <source>
        <dbReference type="SAM" id="MobiDB-lite"/>
    </source>
</evidence>
<feature type="region of interest" description="Disordered" evidence="1">
    <location>
        <begin position="1"/>
        <end position="42"/>
    </location>
</feature>
<dbReference type="InterPro" id="IPR011129">
    <property type="entry name" value="CSD"/>
</dbReference>
<reference evidence="3 4" key="2">
    <citation type="submission" date="2018-05" db="EMBL/GenBank/DDBJ databases">
        <authorList>
            <person name="Lanie J.A."/>
            <person name="Ng W.-L."/>
            <person name="Kazmierczak K.M."/>
            <person name="Andrzejewski T.M."/>
            <person name="Davidsen T.M."/>
            <person name="Wayne K.J."/>
            <person name="Tettelin H."/>
            <person name="Glass J.I."/>
            <person name="Rusch D."/>
            <person name="Podicherti R."/>
            <person name="Tsui H.-C.T."/>
            <person name="Winkler M.E."/>
        </authorList>
    </citation>
    <scope>NUCLEOTIDE SEQUENCE [LARGE SCALE GENOMIC DNA]</scope>
    <source>
        <strain evidence="3 4">C305</strain>
    </source>
</reference>
<feature type="domain" description="CSD" evidence="2">
    <location>
        <begin position="89"/>
        <end position="150"/>
    </location>
</feature>
<proteinExistence type="predicted"/>